<dbReference type="SUPFAM" id="SSF141868">
    <property type="entry name" value="EAL domain-like"/>
    <property type="match status" value="1"/>
</dbReference>
<protein>
    <submittedName>
        <fullName evidence="2">Diguanylate phosphodiesterase</fullName>
    </submittedName>
</protein>
<dbReference type="GO" id="GO:0071111">
    <property type="term" value="F:cyclic-guanylate-specific phosphodiesterase activity"/>
    <property type="evidence" value="ECO:0007669"/>
    <property type="project" value="InterPro"/>
</dbReference>
<dbReference type="Gene3D" id="3.30.70.270">
    <property type="match status" value="1"/>
</dbReference>
<dbReference type="CDD" id="cd01948">
    <property type="entry name" value="EAL"/>
    <property type="match status" value="1"/>
</dbReference>
<evidence type="ECO:0000259" key="1">
    <source>
        <dbReference type="PROSITE" id="PS50883"/>
    </source>
</evidence>
<dbReference type="CDD" id="cd00130">
    <property type="entry name" value="PAS"/>
    <property type="match status" value="1"/>
</dbReference>
<dbReference type="InterPro" id="IPR000014">
    <property type="entry name" value="PAS"/>
</dbReference>
<accession>A0A1Y2KY32</accession>
<dbReference type="SMART" id="SM00091">
    <property type="entry name" value="PAS"/>
    <property type="match status" value="1"/>
</dbReference>
<dbReference type="OrthoDB" id="7251575at2"/>
<dbReference type="SUPFAM" id="SSF55785">
    <property type="entry name" value="PYP-like sensor domain (PAS domain)"/>
    <property type="match status" value="1"/>
</dbReference>
<proteinExistence type="predicted"/>
<name>A0A1Y2KY32_9PROT</name>
<dbReference type="Pfam" id="PF00563">
    <property type="entry name" value="EAL"/>
    <property type="match status" value="1"/>
</dbReference>
<dbReference type="RefSeq" id="WP_085584511.1">
    <property type="nucleotide sequence ID" value="NZ_JFKA01000008.1"/>
</dbReference>
<dbReference type="InterPro" id="IPR050706">
    <property type="entry name" value="Cyclic-di-GMP_PDE-like"/>
</dbReference>
<reference evidence="2 3" key="1">
    <citation type="submission" date="2014-03" db="EMBL/GenBank/DDBJ databases">
        <title>The draft genome sequence of Thalassospira mesophila JCM 18969.</title>
        <authorList>
            <person name="Lai Q."/>
            <person name="Shao Z."/>
        </authorList>
    </citation>
    <scope>NUCLEOTIDE SEQUENCE [LARGE SCALE GENOMIC DNA]</scope>
    <source>
        <strain evidence="2 3">JCM 18969</strain>
    </source>
</reference>
<dbReference type="STRING" id="1293891.TMES_16400"/>
<comment type="caution">
    <text evidence="2">The sequence shown here is derived from an EMBL/GenBank/DDBJ whole genome shotgun (WGS) entry which is preliminary data.</text>
</comment>
<dbReference type="PROSITE" id="PS50883">
    <property type="entry name" value="EAL"/>
    <property type="match status" value="1"/>
</dbReference>
<dbReference type="AlphaFoldDB" id="A0A1Y2KY32"/>
<dbReference type="PANTHER" id="PTHR33121">
    <property type="entry name" value="CYCLIC DI-GMP PHOSPHODIESTERASE PDEF"/>
    <property type="match status" value="1"/>
</dbReference>
<dbReference type="InterPro" id="IPR001633">
    <property type="entry name" value="EAL_dom"/>
</dbReference>
<feature type="domain" description="EAL" evidence="1">
    <location>
        <begin position="306"/>
        <end position="559"/>
    </location>
</feature>
<evidence type="ECO:0000313" key="3">
    <source>
        <dbReference type="Proteomes" id="UP000193391"/>
    </source>
</evidence>
<keyword evidence="3" id="KW-1185">Reference proteome</keyword>
<dbReference type="EMBL" id="JFKA01000008">
    <property type="protein sequence ID" value="OSQ37023.1"/>
    <property type="molecule type" value="Genomic_DNA"/>
</dbReference>
<dbReference type="PANTHER" id="PTHR33121:SF79">
    <property type="entry name" value="CYCLIC DI-GMP PHOSPHODIESTERASE PDED-RELATED"/>
    <property type="match status" value="1"/>
</dbReference>
<sequence length="567" mass="64336">MDKSLKKHASSLRNERNRFAALAFVWGDLLLELDEEFRIVFASGAADGILGLSTEQIDGIRFVDLLSSQFRPLVSEMLNVARRRGRMDNVLVRFTRPDDRVSPPVSLTGYFLPDLGSHFFVALRVTVHSLPHDLLQTIRRDGPTGLLDEESLSRVVTERLMAQRETGQNQKFSLFTLNAFEPLCERMEHVARDEMLSTIGSFFRAHSVAGDTAGRISASQFGMLHSPEVRIGDLEQRIAECARDADPQGKGIIVRTSETDFTAHAMPPGDLARGVLYSIRRFCDKQQHSFTFSRLTGHMPNLVNDTFGAMRDFGQRVDRLEFDAVYQPIVRLPSAEIHHFEVLVRFYREDGELIPTDQLIMFAEQVNMIHRLDLAMMRRTLKWIRQQLNEGIDARVAVNVSGQSLANPDFCRSVIALFERSKECLSQLMIEITETAEITDLEHAAAWLARFRQYGVEICLDDFGTGAANFSYLSALEVDYVKIDGASIRQSLKTQKGRAFLRSLVGLCHQLDIEVVAEMIETDDMRDLVTKAGFDFAQGYLFGKPEKDITSYWRKLRSRRKSKNKPS</sequence>
<organism evidence="2 3">
    <name type="scientific">Thalassospira mesophila</name>
    <dbReference type="NCBI Taxonomy" id="1293891"/>
    <lineage>
        <taxon>Bacteria</taxon>
        <taxon>Pseudomonadati</taxon>
        <taxon>Pseudomonadota</taxon>
        <taxon>Alphaproteobacteria</taxon>
        <taxon>Rhodospirillales</taxon>
        <taxon>Thalassospiraceae</taxon>
        <taxon>Thalassospira</taxon>
    </lineage>
</organism>
<dbReference type="Gene3D" id="3.30.450.20">
    <property type="entry name" value="PAS domain"/>
    <property type="match status" value="1"/>
</dbReference>
<evidence type="ECO:0000313" key="2">
    <source>
        <dbReference type="EMBL" id="OSQ37023.1"/>
    </source>
</evidence>
<dbReference type="InterPro" id="IPR035965">
    <property type="entry name" value="PAS-like_dom_sf"/>
</dbReference>
<dbReference type="SMART" id="SM00052">
    <property type="entry name" value="EAL"/>
    <property type="match status" value="1"/>
</dbReference>
<dbReference type="Proteomes" id="UP000193391">
    <property type="component" value="Unassembled WGS sequence"/>
</dbReference>
<dbReference type="InterPro" id="IPR043128">
    <property type="entry name" value="Rev_trsase/Diguanyl_cyclase"/>
</dbReference>
<gene>
    <name evidence="2" type="ORF">TMES_16400</name>
</gene>
<dbReference type="Gene3D" id="3.20.20.450">
    <property type="entry name" value="EAL domain"/>
    <property type="match status" value="1"/>
</dbReference>
<dbReference type="InterPro" id="IPR035919">
    <property type="entry name" value="EAL_sf"/>
</dbReference>